<protein>
    <submittedName>
        <fullName evidence="1">Uncharacterized protein</fullName>
    </submittedName>
</protein>
<dbReference type="AlphaFoldDB" id="A0A426XCW6"/>
<comment type="caution">
    <text evidence="1">The sequence shown here is derived from an EMBL/GenBank/DDBJ whole genome shotgun (WGS) entry which is preliminary data.</text>
</comment>
<gene>
    <name evidence="1" type="ORF">B296_00042558</name>
</gene>
<sequence>MDRLPHKTSMTAAPKGRPIAYTKWRPYLIDQTIMTRDKYFRPKYPRSPMLLSLEDKADLKKPPSSSVASSPPVVAAVFFSPVAAALARLSLPSSFLPYYRSPHPYHPCRRRFLSLGCFFVCRPLQFLLFITAGHPCHLPLQPLQPTTATSFSQPPADLLLFPCCCCLLLFITIGHPCHLQLQPLQPTTATSFSQAPAALGRTHPHGHHLFLAFPPSSLLLACRHCHPLWVAACHFSPLSLLPLLCCCRQLLLPRQRTVAPPPLPAVAAHLCLCRCHHPLAAAVASSHALLIFFPLQPPQPQPPLVGPSITIAPPLRRKLMPLTRQQKKELNITEL</sequence>
<dbReference type="EMBL" id="AMZH03022456">
    <property type="protein sequence ID" value="RRT37298.1"/>
    <property type="molecule type" value="Genomic_DNA"/>
</dbReference>
<evidence type="ECO:0000313" key="1">
    <source>
        <dbReference type="EMBL" id="RRT37298.1"/>
    </source>
</evidence>
<evidence type="ECO:0000313" key="2">
    <source>
        <dbReference type="Proteomes" id="UP000287651"/>
    </source>
</evidence>
<reference evidence="1 2" key="1">
    <citation type="journal article" date="2014" name="Agronomy (Basel)">
        <title>A Draft Genome Sequence for Ensete ventricosum, the Drought-Tolerant Tree Against Hunger.</title>
        <authorList>
            <person name="Harrison J."/>
            <person name="Moore K.A."/>
            <person name="Paszkiewicz K."/>
            <person name="Jones T."/>
            <person name="Grant M."/>
            <person name="Ambacheew D."/>
            <person name="Muzemil S."/>
            <person name="Studholme D.J."/>
        </authorList>
    </citation>
    <scope>NUCLEOTIDE SEQUENCE [LARGE SCALE GENOMIC DNA]</scope>
</reference>
<organism evidence="1 2">
    <name type="scientific">Ensete ventricosum</name>
    <name type="common">Abyssinian banana</name>
    <name type="synonym">Musa ensete</name>
    <dbReference type="NCBI Taxonomy" id="4639"/>
    <lineage>
        <taxon>Eukaryota</taxon>
        <taxon>Viridiplantae</taxon>
        <taxon>Streptophyta</taxon>
        <taxon>Embryophyta</taxon>
        <taxon>Tracheophyta</taxon>
        <taxon>Spermatophyta</taxon>
        <taxon>Magnoliopsida</taxon>
        <taxon>Liliopsida</taxon>
        <taxon>Zingiberales</taxon>
        <taxon>Musaceae</taxon>
        <taxon>Ensete</taxon>
    </lineage>
</organism>
<accession>A0A426XCW6</accession>
<dbReference type="Proteomes" id="UP000287651">
    <property type="component" value="Unassembled WGS sequence"/>
</dbReference>
<proteinExistence type="predicted"/>
<name>A0A426XCW6_ENSVE</name>